<dbReference type="SUPFAM" id="SSF55021">
    <property type="entry name" value="ACT-like"/>
    <property type="match status" value="1"/>
</dbReference>
<dbReference type="AlphaFoldDB" id="E1QLS3"/>
<dbReference type="InterPro" id="IPR017896">
    <property type="entry name" value="4Fe4S_Fe-S-bd"/>
</dbReference>
<keyword evidence="2" id="KW-0479">Metal-binding</keyword>
<dbReference type="Gene3D" id="3.30.70.20">
    <property type="match status" value="1"/>
</dbReference>
<evidence type="ECO:0000256" key="4">
    <source>
        <dbReference type="ARBA" id="ARBA00023014"/>
    </source>
</evidence>
<dbReference type="Proteomes" id="UP000009047">
    <property type="component" value="Chromosome"/>
</dbReference>
<evidence type="ECO:0000313" key="7">
    <source>
        <dbReference type="Proteomes" id="UP000009047"/>
    </source>
</evidence>
<dbReference type="OrthoDB" id="9808559at2"/>
<keyword evidence="7" id="KW-1185">Reference proteome</keyword>
<dbReference type="eggNOG" id="COG0437">
    <property type="taxonomic scope" value="Bacteria"/>
</dbReference>
<reference evidence="6 7" key="1">
    <citation type="journal article" date="2010" name="Stand. Genomic Sci.">
        <title>Complete genome sequence of Desulfarculus baarsii type strain (2st14).</title>
        <authorList>
            <person name="Sun H."/>
            <person name="Spring S."/>
            <person name="Lapidus A."/>
            <person name="Davenport K."/>
            <person name="Del Rio T.G."/>
            <person name="Tice H."/>
            <person name="Nolan M."/>
            <person name="Copeland A."/>
            <person name="Cheng J.F."/>
            <person name="Lucas S."/>
            <person name="Tapia R."/>
            <person name="Goodwin L."/>
            <person name="Pitluck S."/>
            <person name="Ivanova N."/>
            <person name="Pagani I."/>
            <person name="Mavromatis K."/>
            <person name="Ovchinnikova G."/>
            <person name="Pati A."/>
            <person name="Chen A."/>
            <person name="Palaniappan K."/>
            <person name="Hauser L."/>
            <person name="Chang Y.J."/>
            <person name="Jeffries C.D."/>
            <person name="Detter J.C."/>
            <person name="Han C."/>
            <person name="Rohde M."/>
            <person name="Brambilla E."/>
            <person name="Goker M."/>
            <person name="Woyke T."/>
            <person name="Bristow J."/>
            <person name="Eisen J.A."/>
            <person name="Markowitz V."/>
            <person name="Hugenholtz P."/>
            <person name="Kyrpides N.C."/>
            <person name="Klenk H.P."/>
            <person name="Land M."/>
        </authorList>
    </citation>
    <scope>NUCLEOTIDE SEQUENCE [LARGE SCALE GENOMIC DNA]</scope>
    <source>
        <strain evidence="7">ATCC 33931 / DSM 2075 / LMG 7858 / VKM B-1802 / 2st14</strain>
    </source>
</reference>
<dbReference type="SUPFAM" id="SSF54862">
    <property type="entry name" value="4Fe-4S ferredoxins"/>
    <property type="match status" value="1"/>
</dbReference>
<dbReference type="KEGG" id="dbr:Deba_3155"/>
<dbReference type="InterPro" id="IPR045865">
    <property type="entry name" value="ACT-like_dom_sf"/>
</dbReference>
<dbReference type="Gene3D" id="3.30.70.260">
    <property type="match status" value="1"/>
</dbReference>
<dbReference type="STRING" id="644282.Deba_3155"/>
<dbReference type="RefSeq" id="WP_013259944.1">
    <property type="nucleotide sequence ID" value="NC_014365.1"/>
</dbReference>
<dbReference type="Pfam" id="PF09383">
    <property type="entry name" value="NIL"/>
    <property type="match status" value="1"/>
</dbReference>
<dbReference type="HOGENOM" id="CLU_152999_0_0_7"/>
<proteinExistence type="predicted"/>
<dbReference type="eggNOG" id="COG1135">
    <property type="taxonomic scope" value="Bacteria"/>
</dbReference>
<evidence type="ECO:0000259" key="5">
    <source>
        <dbReference type="PROSITE" id="PS51379"/>
    </source>
</evidence>
<keyword evidence="1" id="KW-0004">4Fe-4S</keyword>
<evidence type="ECO:0000256" key="1">
    <source>
        <dbReference type="ARBA" id="ARBA00022485"/>
    </source>
</evidence>
<dbReference type="EMBL" id="CP002085">
    <property type="protein sequence ID" value="ADK86508.1"/>
    <property type="molecule type" value="Genomic_DNA"/>
</dbReference>
<evidence type="ECO:0000256" key="2">
    <source>
        <dbReference type="ARBA" id="ARBA00022723"/>
    </source>
</evidence>
<organism evidence="6 7">
    <name type="scientific">Desulfarculus baarsii (strain ATCC 33931 / DSM 2075 / LMG 7858 / VKM B-1802 / 2st14)</name>
    <dbReference type="NCBI Taxonomy" id="644282"/>
    <lineage>
        <taxon>Bacteria</taxon>
        <taxon>Pseudomonadati</taxon>
        <taxon>Thermodesulfobacteriota</taxon>
        <taxon>Desulfarculia</taxon>
        <taxon>Desulfarculales</taxon>
        <taxon>Desulfarculaceae</taxon>
        <taxon>Desulfarculus</taxon>
    </lineage>
</organism>
<keyword evidence="4" id="KW-0411">Iron-sulfur</keyword>
<evidence type="ECO:0000313" key="6">
    <source>
        <dbReference type="EMBL" id="ADK86508.1"/>
    </source>
</evidence>
<dbReference type="SMART" id="SM00930">
    <property type="entry name" value="NIL"/>
    <property type="match status" value="1"/>
</dbReference>
<dbReference type="InterPro" id="IPR050157">
    <property type="entry name" value="PSI_iron-sulfur_center"/>
</dbReference>
<dbReference type="PROSITE" id="PS51379">
    <property type="entry name" value="4FE4S_FER_2"/>
    <property type="match status" value="2"/>
</dbReference>
<evidence type="ECO:0000256" key="3">
    <source>
        <dbReference type="ARBA" id="ARBA00023004"/>
    </source>
</evidence>
<dbReference type="PANTHER" id="PTHR24960">
    <property type="entry name" value="PHOTOSYSTEM I IRON-SULFUR CENTER-RELATED"/>
    <property type="match status" value="1"/>
</dbReference>
<dbReference type="InterPro" id="IPR018449">
    <property type="entry name" value="NIL_domain"/>
</dbReference>
<gene>
    <name evidence="6" type="ordered locus">Deba_3155</name>
</gene>
<dbReference type="GO" id="GO:0046872">
    <property type="term" value="F:metal ion binding"/>
    <property type="evidence" value="ECO:0007669"/>
    <property type="project" value="UniProtKB-KW"/>
</dbReference>
<name>E1QLS3_DESB2</name>
<dbReference type="GO" id="GO:0051539">
    <property type="term" value="F:4 iron, 4 sulfur cluster binding"/>
    <property type="evidence" value="ECO:0007669"/>
    <property type="project" value="UniProtKB-KW"/>
</dbReference>
<keyword evidence="3" id="KW-0408">Iron</keyword>
<dbReference type="PROSITE" id="PS00198">
    <property type="entry name" value="4FE4S_FER_1"/>
    <property type="match status" value="1"/>
</dbReference>
<dbReference type="InterPro" id="IPR017900">
    <property type="entry name" value="4Fe4S_Fe_S_CS"/>
</dbReference>
<feature type="domain" description="4Fe-4S ferredoxin-type" evidence="5">
    <location>
        <begin position="76"/>
        <end position="105"/>
    </location>
</feature>
<dbReference type="Pfam" id="PF12838">
    <property type="entry name" value="Fer4_7"/>
    <property type="match status" value="1"/>
</dbReference>
<dbReference type="PANTHER" id="PTHR24960:SF86">
    <property type="entry name" value="FERREDOXIN"/>
    <property type="match status" value="1"/>
</dbReference>
<accession>E1QLS3</accession>
<protein>
    <submittedName>
        <fullName evidence="6">NIL domain protein</fullName>
    </submittedName>
</protein>
<sequence>MAKKKVILSFPPRLIQEPVTNVLIRQFDLQITILRAQVRPRERGRMVVEMIGEKQNFDAAFKYLDEKGVQVDPVVQEMRYMPEKCVHCTACVAVCPTHALSVDPQTRELCFEPSKCIICESCIPACSYQAIESQF</sequence>
<feature type="domain" description="4Fe-4S ferredoxin-type" evidence="5">
    <location>
        <begin position="107"/>
        <end position="135"/>
    </location>
</feature>